<proteinExistence type="predicted"/>
<dbReference type="Proteomes" id="UP000799444">
    <property type="component" value="Unassembled WGS sequence"/>
</dbReference>
<evidence type="ECO:0000259" key="1">
    <source>
        <dbReference type="Pfam" id="PF13577"/>
    </source>
</evidence>
<organism evidence="2 3">
    <name type="scientific">Polyplosphaeria fusca</name>
    <dbReference type="NCBI Taxonomy" id="682080"/>
    <lineage>
        <taxon>Eukaryota</taxon>
        <taxon>Fungi</taxon>
        <taxon>Dikarya</taxon>
        <taxon>Ascomycota</taxon>
        <taxon>Pezizomycotina</taxon>
        <taxon>Dothideomycetes</taxon>
        <taxon>Pleosporomycetidae</taxon>
        <taxon>Pleosporales</taxon>
        <taxon>Tetraplosphaeriaceae</taxon>
        <taxon>Polyplosphaeria</taxon>
    </lineage>
</organism>
<comment type="caution">
    <text evidence="2">The sequence shown here is derived from an EMBL/GenBank/DDBJ whole genome shotgun (WGS) entry which is preliminary data.</text>
</comment>
<dbReference type="CDD" id="cd00531">
    <property type="entry name" value="NTF2_like"/>
    <property type="match status" value="1"/>
</dbReference>
<dbReference type="EMBL" id="ML996100">
    <property type="protein sequence ID" value="KAF2740476.1"/>
    <property type="molecule type" value="Genomic_DNA"/>
</dbReference>
<evidence type="ECO:0000313" key="3">
    <source>
        <dbReference type="Proteomes" id="UP000799444"/>
    </source>
</evidence>
<sequence length="160" mass="17532">MATKVNPLDELAIRNTLSRYCEALDMKMFDLLDKVFLPDVVASYPFNPDLKGVDQIRTAIINRLGPIKTHHNLTTSTIVFSQDAHSATAITYFQGVHLGQGPHAGKTLTAYGKYQDELACLEASDGDLEGVNGASGVWRIKSRTVAFSGRIGDEAIMKEF</sequence>
<evidence type="ECO:0000313" key="2">
    <source>
        <dbReference type="EMBL" id="KAF2740476.1"/>
    </source>
</evidence>
<dbReference type="AlphaFoldDB" id="A0A9P4V8D5"/>
<gene>
    <name evidence="2" type="ORF">EJ04DRAFT_508001</name>
</gene>
<dbReference type="InterPro" id="IPR037401">
    <property type="entry name" value="SnoaL-like"/>
</dbReference>
<keyword evidence="3" id="KW-1185">Reference proteome</keyword>
<dbReference type="Pfam" id="PF13577">
    <property type="entry name" value="SnoaL_4"/>
    <property type="match status" value="1"/>
</dbReference>
<dbReference type="SUPFAM" id="SSF54427">
    <property type="entry name" value="NTF2-like"/>
    <property type="match status" value="1"/>
</dbReference>
<accession>A0A9P4V8D5</accession>
<feature type="domain" description="SnoaL-like" evidence="1">
    <location>
        <begin position="9"/>
        <end position="144"/>
    </location>
</feature>
<dbReference type="OrthoDB" id="2148716at2759"/>
<reference evidence="2" key="1">
    <citation type="journal article" date="2020" name="Stud. Mycol.">
        <title>101 Dothideomycetes genomes: a test case for predicting lifestyles and emergence of pathogens.</title>
        <authorList>
            <person name="Haridas S."/>
            <person name="Albert R."/>
            <person name="Binder M."/>
            <person name="Bloem J."/>
            <person name="Labutti K."/>
            <person name="Salamov A."/>
            <person name="Andreopoulos B."/>
            <person name="Baker S."/>
            <person name="Barry K."/>
            <person name="Bills G."/>
            <person name="Bluhm B."/>
            <person name="Cannon C."/>
            <person name="Castanera R."/>
            <person name="Culley D."/>
            <person name="Daum C."/>
            <person name="Ezra D."/>
            <person name="Gonzalez J."/>
            <person name="Henrissat B."/>
            <person name="Kuo A."/>
            <person name="Liang C."/>
            <person name="Lipzen A."/>
            <person name="Lutzoni F."/>
            <person name="Magnuson J."/>
            <person name="Mondo S."/>
            <person name="Nolan M."/>
            <person name="Ohm R."/>
            <person name="Pangilinan J."/>
            <person name="Park H.-J."/>
            <person name="Ramirez L."/>
            <person name="Alfaro M."/>
            <person name="Sun H."/>
            <person name="Tritt A."/>
            <person name="Yoshinaga Y."/>
            <person name="Zwiers L.-H."/>
            <person name="Turgeon B."/>
            <person name="Goodwin S."/>
            <person name="Spatafora J."/>
            <person name="Crous P."/>
            <person name="Grigoriev I."/>
        </authorList>
    </citation>
    <scope>NUCLEOTIDE SEQUENCE</scope>
    <source>
        <strain evidence="2">CBS 125425</strain>
    </source>
</reference>
<name>A0A9P4V8D5_9PLEO</name>
<dbReference type="InterPro" id="IPR032710">
    <property type="entry name" value="NTF2-like_dom_sf"/>
</dbReference>
<dbReference type="Gene3D" id="3.10.450.50">
    <property type="match status" value="1"/>
</dbReference>
<protein>
    <recommendedName>
        <fullName evidence="1">SnoaL-like domain-containing protein</fullName>
    </recommendedName>
</protein>